<evidence type="ECO:0000313" key="2">
    <source>
        <dbReference type="Proteomes" id="UP001314170"/>
    </source>
</evidence>
<reference evidence="1 2" key="1">
    <citation type="submission" date="2024-01" db="EMBL/GenBank/DDBJ databases">
        <authorList>
            <person name="Waweru B."/>
        </authorList>
    </citation>
    <scope>NUCLEOTIDE SEQUENCE [LARGE SCALE GENOMIC DNA]</scope>
</reference>
<organism evidence="1 2">
    <name type="scientific">Dovyalis caffra</name>
    <dbReference type="NCBI Taxonomy" id="77055"/>
    <lineage>
        <taxon>Eukaryota</taxon>
        <taxon>Viridiplantae</taxon>
        <taxon>Streptophyta</taxon>
        <taxon>Embryophyta</taxon>
        <taxon>Tracheophyta</taxon>
        <taxon>Spermatophyta</taxon>
        <taxon>Magnoliopsida</taxon>
        <taxon>eudicotyledons</taxon>
        <taxon>Gunneridae</taxon>
        <taxon>Pentapetalae</taxon>
        <taxon>rosids</taxon>
        <taxon>fabids</taxon>
        <taxon>Malpighiales</taxon>
        <taxon>Salicaceae</taxon>
        <taxon>Flacourtieae</taxon>
        <taxon>Dovyalis</taxon>
    </lineage>
</organism>
<gene>
    <name evidence="1" type="ORF">DCAF_LOCUS17861</name>
</gene>
<dbReference type="Proteomes" id="UP001314170">
    <property type="component" value="Unassembled WGS sequence"/>
</dbReference>
<accession>A0AAV1S1D1</accession>
<protein>
    <submittedName>
        <fullName evidence="1">Uncharacterized protein</fullName>
    </submittedName>
</protein>
<dbReference type="EMBL" id="CAWUPB010001164">
    <property type="protein sequence ID" value="CAK7344596.1"/>
    <property type="molecule type" value="Genomic_DNA"/>
</dbReference>
<evidence type="ECO:0000313" key="1">
    <source>
        <dbReference type="EMBL" id="CAK7344596.1"/>
    </source>
</evidence>
<keyword evidence="2" id="KW-1185">Reference proteome</keyword>
<proteinExistence type="predicted"/>
<dbReference type="AlphaFoldDB" id="A0AAV1S1D1"/>
<sequence length="77" mass="8737">MPTPLIYKILNICLVESKQATKSTRCEAHSTMITQFVNSEECNKKPIALTTIKQVHVIKDKSRLFRNPLPDKLQAPS</sequence>
<comment type="caution">
    <text evidence="1">The sequence shown here is derived from an EMBL/GenBank/DDBJ whole genome shotgun (WGS) entry which is preliminary data.</text>
</comment>
<name>A0AAV1S1D1_9ROSI</name>